<accession>A0A140WYR1</accession>
<proteinExistence type="predicted"/>
<evidence type="ECO:0000313" key="1">
    <source>
        <dbReference type="EMBL" id="AHF23287.1"/>
    </source>
</evidence>
<gene>
    <name evidence="1" type="ORF">J444_pB194</name>
</gene>
<geneLocation type="plasmid" evidence="1">
    <name>pACN001-B</name>
</geneLocation>
<keyword evidence="1" id="KW-0614">Plasmid</keyword>
<name>A0A140WYR1_ECOLX</name>
<organism evidence="1">
    <name type="scientific">Escherichia coli ACN001</name>
    <dbReference type="NCBI Taxonomy" id="1311757"/>
    <lineage>
        <taxon>Bacteria</taxon>
        <taxon>Pseudomonadati</taxon>
        <taxon>Pseudomonadota</taxon>
        <taxon>Gammaproteobacteria</taxon>
        <taxon>Enterobacterales</taxon>
        <taxon>Enterobacteriaceae</taxon>
        <taxon>Escherichia</taxon>
    </lineage>
</organism>
<dbReference type="EMBL" id="KC853435">
    <property type="protein sequence ID" value="AHF23287.1"/>
    <property type="molecule type" value="Genomic_DNA"/>
</dbReference>
<sequence>MDNIHHRFGLIVSNLEEKFHDFMGVILMVLGDESNTSRRFCRIIQKYRGKSKQER</sequence>
<protein>
    <submittedName>
        <fullName evidence="1">Uncharacterized protein</fullName>
    </submittedName>
</protein>
<dbReference type="AlphaFoldDB" id="A0A140WYR1"/>
<reference evidence="1" key="1">
    <citation type="journal article" date="2014" name="J Glob Antimicrob Resist">
        <title>Plasmid-mediated multidrug resistance and virulence in an avian pathogenic Escherichia coli strain isolated in China.</title>
        <authorList>
            <person name="Wang X."/>
            <person name="Hao H."/>
            <person name="Xu Z."/>
            <person name="Zheng H."/>
            <person name="Liu C."/>
            <person name="Wei L."/>
            <person name="Zhang R."/>
            <person name="Bi D."/>
            <person name="Chen H."/>
            <person name="Tan C."/>
        </authorList>
    </citation>
    <scope>NUCLEOTIDE SEQUENCE</scope>
    <source>
        <strain evidence="1">ACN001</strain>
        <plasmid evidence="1">pACN001-B</plasmid>
    </source>
</reference>